<dbReference type="Proteomes" id="UP000778864">
    <property type="component" value="Unassembled WGS sequence"/>
</dbReference>
<dbReference type="CDD" id="cd17933">
    <property type="entry name" value="DEXSc_RecD-like"/>
    <property type="match status" value="1"/>
</dbReference>
<dbReference type="Gene3D" id="1.10.10.2220">
    <property type="match status" value="1"/>
</dbReference>
<sequence length="749" mass="84241">MEEKIIKFDGSLNRVFFPKGKVSVSSGEFAIFSMNKVRDIEGCNIDYVKLKGIVPSLKQDVLYTITAKLAEQNSTYGDTYEVIFMNRRVDLSDKEKQKEFLKTIVSPTIVERLFDKYENVIDILETKNVEKLVEIKGVKTKTALKIIKIYDESKDYSVIFNELCGLNLTQKMIKRLVDHYKSAETVKDIIKKEPYRLIEIDGIAFKTADEIAKKVGMSKTSPKRIEACLIDVFKTEGEMGKSYLIKNDLLNNVSSTLSIEKELTEEVLNNLIEKRRVYTNKTGRFVGLMKYYNLEKRIYEELIRLINAESKVVANDWNKRVKLAEEKQGFKFNEDQMDAIKISTETNVFALTGISGAGKSAATKGICEVFKNYSIVGGALSGIAGMRLKEATELENAGTIHRMLGYQGEFTYTKNNPLDADVVIIDESTMVNLTIFLSVLEAIPDGAKVILLGDCEQIPPIGSGQVYADILQSGVIPSIKLLKPNRQSAKSGILEVARNVIVQNQLFKTTFEGVLIYGELEDMVVKVYKEKDISKHVIDSFMELYKSGEDIMDIQIISPMKQRGECCTYNLNSQIQKLLNPVNIQSDEFIINEIDKKNGKIYYMKVGDKVINKKNNYSAKLLEDGQITAVFNGSVGIIKEIDIKEEICVIDFVGIGEVIIEKGNWSDIELAYASTAHSTQGMTVKNAITVLESAAYMLLNSNLLYTAITRAKKKSILIGQNGAIRKAISNKESNNKLTYLDKFLRKVIE</sequence>
<protein>
    <submittedName>
        <fullName evidence="3">AAA family ATPase</fullName>
    </submittedName>
</protein>
<gene>
    <name evidence="3" type="ORF">KHZ90_08075</name>
</gene>
<feature type="domain" description="UvrD-like helicase C-terminal" evidence="1">
    <location>
        <begin position="670"/>
        <end position="718"/>
    </location>
</feature>
<dbReference type="Pfam" id="PF13604">
    <property type="entry name" value="AAA_30"/>
    <property type="match status" value="1"/>
</dbReference>
<dbReference type="InterPro" id="IPR027785">
    <property type="entry name" value="UvrD-like_helicase_C"/>
</dbReference>
<dbReference type="AlphaFoldDB" id="A0A942WQK3"/>
<organism evidence="3 4">
    <name type="scientific">Veillonella parvula</name>
    <name type="common">Staphylococcus parvulus</name>
    <dbReference type="NCBI Taxonomy" id="29466"/>
    <lineage>
        <taxon>Bacteria</taxon>
        <taxon>Bacillati</taxon>
        <taxon>Bacillota</taxon>
        <taxon>Negativicutes</taxon>
        <taxon>Veillonellales</taxon>
        <taxon>Veillonellaceae</taxon>
        <taxon>Veillonella</taxon>
    </lineage>
</organism>
<dbReference type="SUPFAM" id="SSF52540">
    <property type="entry name" value="P-loop containing nucleoside triphosphate hydrolases"/>
    <property type="match status" value="2"/>
</dbReference>
<dbReference type="Pfam" id="PF14520">
    <property type="entry name" value="HHH_5"/>
    <property type="match status" value="1"/>
</dbReference>
<evidence type="ECO:0000313" key="3">
    <source>
        <dbReference type="EMBL" id="MBS4893716.1"/>
    </source>
</evidence>
<evidence type="ECO:0000313" key="4">
    <source>
        <dbReference type="Proteomes" id="UP000778864"/>
    </source>
</evidence>
<evidence type="ECO:0000259" key="1">
    <source>
        <dbReference type="Pfam" id="PF13538"/>
    </source>
</evidence>
<dbReference type="Pfam" id="PF14490">
    <property type="entry name" value="HHH_RecD2"/>
    <property type="match status" value="1"/>
</dbReference>
<dbReference type="InterPro" id="IPR029493">
    <property type="entry name" value="RecD2-like_HHH"/>
</dbReference>
<dbReference type="EMBL" id="JAGZMU010000005">
    <property type="protein sequence ID" value="MBS4893716.1"/>
    <property type="molecule type" value="Genomic_DNA"/>
</dbReference>
<proteinExistence type="predicted"/>
<reference evidence="3" key="1">
    <citation type="submission" date="2021-02" db="EMBL/GenBank/DDBJ databases">
        <title>Infant gut strain persistence is associated with maternal origin, phylogeny, and functional potential including surface adhesion and iron acquisition.</title>
        <authorList>
            <person name="Lou Y.C."/>
        </authorList>
    </citation>
    <scope>NUCLEOTIDE SEQUENCE</scope>
    <source>
        <strain evidence="3">L3_108_031G1_dasL3_108_031G1_concoct_20</strain>
    </source>
</reference>
<accession>A0A942WQK3</accession>
<dbReference type="Gene3D" id="3.40.50.300">
    <property type="entry name" value="P-loop containing nucleotide triphosphate hydrolases"/>
    <property type="match status" value="2"/>
</dbReference>
<comment type="caution">
    <text evidence="3">The sequence shown here is derived from an EMBL/GenBank/DDBJ whole genome shotgun (WGS) entry which is preliminary data.</text>
</comment>
<dbReference type="Pfam" id="PF13538">
    <property type="entry name" value="UvrD_C_2"/>
    <property type="match status" value="1"/>
</dbReference>
<dbReference type="RefSeq" id="WP_278467865.1">
    <property type="nucleotide sequence ID" value="NZ_JAGZMU010000005.1"/>
</dbReference>
<feature type="domain" description="ATP-dependent RecD2 DNA helicase-like helix-hairpin-helix" evidence="2">
    <location>
        <begin position="154"/>
        <end position="242"/>
    </location>
</feature>
<evidence type="ECO:0000259" key="2">
    <source>
        <dbReference type="Pfam" id="PF14490"/>
    </source>
</evidence>
<dbReference type="CDD" id="cd18809">
    <property type="entry name" value="SF1_C_RecD"/>
    <property type="match status" value="1"/>
</dbReference>
<name>A0A942WQK3_VEIPA</name>
<dbReference type="InterPro" id="IPR027417">
    <property type="entry name" value="P-loop_NTPase"/>
</dbReference>
<dbReference type="Gene3D" id="2.30.30.940">
    <property type="match status" value="1"/>
</dbReference>